<evidence type="ECO:0000313" key="3">
    <source>
        <dbReference type="Proteomes" id="UP001152803"/>
    </source>
</evidence>
<comment type="caution">
    <text evidence="2">The sequence shown here is derived from an EMBL/GenBank/DDBJ whole genome shotgun (WGS) entry which is preliminary data.</text>
</comment>
<dbReference type="EMBL" id="JAFJMO010000705">
    <property type="protein sequence ID" value="KAJ8246518.1"/>
    <property type="molecule type" value="Genomic_DNA"/>
</dbReference>
<dbReference type="AlphaFoldDB" id="A0A9Q1CUR1"/>
<evidence type="ECO:0000256" key="1">
    <source>
        <dbReference type="SAM" id="MobiDB-lite"/>
    </source>
</evidence>
<sequence length="110" mass="12928">MEGWVWAHHRTLSWVYCKVLESVWHQQQRDQTRYDRWLKTLPLLPGNQLQPEWPVYVVQPEGHQEERINGTTCAPFRWAMPGGSPQKRRKQNGNQNQDRGPPPACVALFP</sequence>
<gene>
    <name evidence="2" type="ORF">COCON_G00234940</name>
</gene>
<feature type="region of interest" description="Disordered" evidence="1">
    <location>
        <begin position="74"/>
        <end position="110"/>
    </location>
</feature>
<name>A0A9Q1CUR1_CONCO</name>
<protein>
    <submittedName>
        <fullName evidence="2">Uncharacterized protein</fullName>
    </submittedName>
</protein>
<evidence type="ECO:0000313" key="2">
    <source>
        <dbReference type="EMBL" id="KAJ8246518.1"/>
    </source>
</evidence>
<keyword evidence="3" id="KW-1185">Reference proteome</keyword>
<accession>A0A9Q1CUR1</accession>
<dbReference type="Proteomes" id="UP001152803">
    <property type="component" value="Unassembled WGS sequence"/>
</dbReference>
<reference evidence="2" key="1">
    <citation type="journal article" date="2023" name="Science">
        <title>Genome structures resolve the early diversification of teleost fishes.</title>
        <authorList>
            <person name="Parey E."/>
            <person name="Louis A."/>
            <person name="Montfort J."/>
            <person name="Bouchez O."/>
            <person name="Roques C."/>
            <person name="Iampietro C."/>
            <person name="Lluch J."/>
            <person name="Castinel A."/>
            <person name="Donnadieu C."/>
            <person name="Desvignes T."/>
            <person name="Floi Bucao C."/>
            <person name="Jouanno E."/>
            <person name="Wen M."/>
            <person name="Mejri S."/>
            <person name="Dirks R."/>
            <person name="Jansen H."/>
            <person name="Henkel C."/>
            <person name="Chen W.J."/>
            <person name="Zahm M."/>
            <person name="Cabau C."/>
            <person name="Klopp C."/>
            <person name="Thompson A.W."/>
            <person name="Robinson-Rechavi M."/>
            <person name="Braasch I."/>
            <person name="Lecointre G."/>
            <person name="Bobe J."/>
            <person name="Postlethwait J.H."/>
            <person name="Berthelot C."/>
            <person name="Roest Crollius H."/>
            <person name="Guiguen Y."/>
        </authorList>
    </citation>
    <scope>NUCLEOTIDE SEQUENCE</scope>
    <source>
        <strain evidence="2">Concon-B</strain>
    </source>
</reference>
<dbReference type="OrthoDB" id="441285at2759"/>
<proteinExistence type="predicted"/>
<organism evidence="2 3">
    <name type="scientific">Conger conger</name>
    <name type="common">Conger eel</name>
    <name type="synonym">Muraena conger</name>
    <dbReference type="NCBI Taxonomy" id="82655"/>
    <lineage>
        <taxon>Eukaryota</taxon>
        <taxon>Metazoa</taxon>
        <taxon>Chordata</taxon>
        <taxon>Craniata</taxon>
        <taxon>Vertebrata</taxon>
        <taxon>Euteleostomi</taxon>
        <taxon>Actinopterygii</taxon>
        <taxon>Neopterygii</taxon>
        <taxon>Teleostei</taxon>
        <taxon>Anguilliformes</taxon>
        <taxon>Congridae</taxon>
        <taxon>Conger</taxon>
    </lineage>
</organism>